<accession>A0ACB6Z1I6</accession>
<comment type="caution">
    <text evidence="1">The sequence shown here is derived from an EMBL/GenBank/DDBJ whole genome shotgun (WGS) entry which is preliminary data.</text>
</comment>
<reference evidence="1" key="2">
    <citation type="journal article" date="2020" name="Nat. Commun.">
        <title>Large-scale genome sequencing of mycorrhizal fungi provides insights into the early evolution of symbiotic traits.</title>
        <authorList>
            <person name="Miyauchi S."/>
            <person name="Kiss E."/>
            <person name="Kuo A."/>
            <person name="Drula E."/>
            <person name="Kohler A."/>
            <person name="Sanchez-Garcia M."/>
            <person name="Morin E."/>
            <person name="Andreopoulos B."/>
            <person name="Barry K.W."/>
            <person name="Bonito G."/>
            <person name="Buee M."/>
            <person name="Carver A."/>
            <person name="Chen C."/>
            <person name="Cichocki N."/>
            <person name="Clum A."/>
            <person name="Culley D."/>
            <person name="Crous P.W."/>
            <person name="Fauchery L."/>
            <person name="Girlanda M."/>
            <person name="Hayes R.D."/>
            <person name="Keri Z."/>
            <person name="LaButti K."/>
            <person name="Lipzen A."/>
            <person name="Lombard V."/>
            <person name="Magnuson J."/>
            <person name="Maillard F."/>
            <person name="Murat C."/>
            <person name="Nolan M."/>
            <person name="Ohm R.A."/>
            <person name="Pangilinan J."/>
            <person name="Pereira M.F."/>
            <person name="Perotto S."/>
            <person name="Peter M."/>
            <person name="Pfister S."/>
            <person name="Riley R."/>
            <person name="Sitrit Y."/>
            <person name="Stielow J.B."/>
            <person name="Szollosi G."/>
            <person name="Zifcakova L."/>
            <person name="Stursova M."/>
            <person name="Spatafora J.W."/>
            <person name="Tedersoo L."/>
            <person name="Vaario L.M."/>
            <person name="Yamada A."/>
            <person name="Yan M."/>
            <person name="Wang P."/>
            <person name="Xu J."/>
            <person name="Bruns T."/>
            <person name="Baldrian P."/>
            <person name="Vilgalys R."/>
            <person name="Dunand C."/>
            <person name="Henrissat B."/>
            <person name="Grigoriev I.V."/>
            <person name="Hibbett D."/>
            <person name="Nagy L.G."/>
            <person name="Martin F.M."/>
        </authorList>
    </citation>
    <scope>NUCLEOTIDE SEQUENCE</scope>
    <source>
        <strain evidence="1">P2</strain>
    </source>
</reference>
<evidence type="ECO:0000313" key="2">
    <source>
        <dbReference type="Proteomes" id="UP000886501"/>
    </source>
</evidence>
<dbReference type="EMBL" id="MU118209">
    <property type="protein sequence ID" value="KAF9643536.1"/>
    <property type="molecule type" value="Genomic_DNA"/>
</dbReference>
<gene>
    <name evidence="1" type="ORF">BDM02DRAFT_3123294</name>
</gene>
<sequence>MPTRQHLASDRRGAVGVVFFSPDGREVWSGSDKGDLSGWKIIEGSEPDIITDGGWVLSPSGKRLLWLPPRWRSHRWDRVIRNTHTPSSLPYTPFVFSFKFRTSASE</sequence>
<organism evidence="1 2">
    <name type="scientific">Thelephora ganbajun</name>
    <name type="common">Ganba fungus</name>
    <dbReference type="NCBI Taxonomy" id="370292"/>
    <lineage>
        <taxon>Eukaryota</taxon>
        <taxon>Fungi</taxon>
        <taxon>Dikarya</taxon>
        <taxon>Basidiomycota</taxon>
        <taxon>Agaricomycotina</taxon>
        <taxon>Agaricomycetes</taxon>
        <taxon>Thelephorales</taxon>
        <taxon>Thelephoraceae</taxon>
        <taxon>Thelephora</taxon>
    </lineage>
</organism>
<protein>
    <submittedName>
        <fullName evidence="1">Uncharacterized protein</fullName>
    </submittedName>
</protein>
<reference evidence="1" key="1">
    <citation type="submission" date="2019-10" db="EMBL/GenBank/DDBJ databases">
        <authorList>
            <consortium name="DOE Joint Genome Institute"/>
            <person name="Kuo A."/>
            <person name="Miyauchi S."/>
            <person name="Kiss E."/>
            <person name="Drula E."/>
            <person name="Kohler A."/>
            <person name="Sanchez-Garcia M."/>
            <person name="Andreopoulos B."/>
            <person name="Barry K.W."/>
            <person name="Bonito G."/>
            <person name="Buee M."/>
            <person name="Carver A."/>
            <person name="Chen C."/>
            <person name="Cichocki N."/>
            <person name="Clum A."/>
            <person name="Culley D."/>
            <person name="Crous P.W."/>
            <person name="Fauchery L."/>
            <person name="Girlanda M."/>
            <person name="Hayes R."/>
            <person name="Keri Z."/>
            <person name="Labutti K."/>
            <person name="Lipzen A."/>
            <person name="Lombard V."/>
            <person name="Magnuson J."/>
            <person name="Maillard F."/>
            <person name="Morin E."/>
            <person name="Murat C."/>
            <person name="Nolan M."/>
            <person name="Ohm R."/>
            <person name="Pangilinan J."/>
            <person name="Pereira M."/>
            <person name="Perotto S."/>
            <person name="Peter M."/>
            <person name="Riley R."/>
            <person name="Sitrit Y."/>
            <person name="Stielow B."/>
            <person name="Szollosi G."/>
            <person name="Zifcakova L."/>
            <person name="Stursova M."/>
            <person name="Spatafora J.W."/>
            <person name="Tedersoo L."/>
            <person name="Vaario L.-M."/>
            <person name="Yamada A."/>
            <person name="Yan M."/>
            <person name="Wang P."/>
            <person name="Xu J."/>
            <person name="Bruns T."/>
            <person name="Baldrian P."/>
            <person name="Vilgalys R."/>
            <person name="Henrissat B."/>
            <person name="Grigoriev I.V."/>
            <person name="Hibbett D."/>
            <person name="Nagy L.G."/>
            <person name="Martin F.M."/>
        </authorList>
    </citation>
    <scope>NUCLEOTIDE SEQUENCE</scope>
    <source>
        <strain evidence="1">P2</strain>
    </source>
</reference>
<proteinExistence type="predicted"/>
<name>A0ACB6Z1I6_THEGA</name>
<dbReference type="Proteomes" id="UP000886501">
    <property type="component" value="Unassembled WGS sequence"/>
</dbReference>
<evidence type="ECO:0000313" key="1">
    <source>
        <dbReference type="EMBL" id="KAF9643536.1"/>
    </source>
</evidence>
<keyword evidence="2" id="KW-1185">Reference proteome</keyword>